<dbReference type="Proteomes" id="UP000800981">
    <property type="component" value="Unassembled WGS sequence"/>
</dbReference>
<dbReference type="Gene3D" id="2.30.110.10">
    <property type="entry name" value="Electron Transport, Fmn-binding Protein, Chain A"/>
    <property type="match status" value="1"/>
</dbReference>
<organism evidence="2 3">
    <name type="scientific">Motilibacter deserti</name>
    <dbReference type="NCBI Taxonomy" id="2714956"/>
    <lineage>
        <taxon>Bacteria</taxon>
        <taxon>Bacillati</taxon>
        <taxon>Actinomycetota</taxon>
        <taxon>Actinomycetes</taxon>
        <taxon>Motilibacterales</taxon>
        <taxon>Motilibacteraceae</taxon>
        <taxon>Motilibacter</taxon>
    </lineage>
</organism>
<feature type="domain" description="Pyridoxamine 5'-phosphate oxidase N-terminal" evidence="1">
    <location>
        <begin position="9"/>
        <end position="100"/>
    </location>
</feature>
<evidence type="ECO:0000313" key="2">
    <source>
        <dbReference type="EMBL" id="NHC13870.1"/>
    </source>
</evidence>
<name>A0ABX0GTL5_9ACTN</name>
<dbReference type="SUPFAM" id="SSF50475">
    <property type="entry name" value="FMN-binding split barrel"/>
    <property type="match status" value="1"/>
</dbReference>
<proteinExistence type="predicted"/>
<evidence type="ECO:0000259" key="1">
    <source>
        <dbReference type="Pfam" id="PF01243"/>
    </source>
</evidence>
<protein>
    <submittedName>
        <fullName evidence="2">Pyridoxamine 5'-phosphate oxidase family protein</fullName>
    </submittedName>
</protein>
<accession>A0ABX0GTL5</accession>
<dbReference type="Pfam" id="PF01243">
    <property type="entry name" value="PNPOx_N"/>
    <property type="match status" value="1"/>
</dbReference>
<dbReference type="RefSeq" id="WP_166280833.1">
    <property type="nucleotide sequence ID" value="NZ_JAANNP010000003.1"/>
</dbReference>
<comment type="caution">
    <text evidence="2">The sequence shown here is derived from an EMBL/GenBank/DDBJ whole genome shotgun (WGS) entry which is preliminary data.</text>
</comment>
<sequence length="153" mass="16533">MADDSLALARAILDANAYMVLATADGSGAAWASPVWFATDDHRHLFWVSSPHARHSRNLAARPRLGIVVFDSTVPPGQGQGVYMSATAAELGGVDLDEGLQVYARGSSAAGLRTWSREDVTAPARHRIYGAVVDEHFVLDDHDERVLVDLRIV</sequence>
<gene>
    <name evidence="2" type="ORF">G9H71_08755</name>
</gene>
<dbReference type="InterPro" id="IPR011576">
    <property type="entry name" value="Pyridox_Oxase_N"/>
</dbReference>
<reference evidence="2 3" key="1">
    <citation type="submission" date="2020-03" db="EMBL/GenBank/DDBJ databases">
        <title>Two novel Motilibacter sp.</title>
        <authorList>
            <person name="Liu S."/>
        </authorList>
    </citation>
    <scope>NUCLEOTIDE SEQUENCE [LARGE SCALE GENOMIC DNA]</scope>
    <source>
        <strain evidence="2 3">E257</strain>
    </source>
</reference>
<keyword evidence="3" id="KW-1185">Reference proteome</keyword>
<evidence type="ECO:0000313" key="3">
    <source>
        <dbReference type="Proteomes" id="UP000800981"/>
    </source>
</evidence>
<dbReference type="EMBL" id="JAANNP010000003">
    <property type="protein sequence ID" value="NHC13870.1"/>
    <property type="molecule type" value="Genomic_DNA"/>
</dbReference>
<dbReference type="InterPro" id="IPR012349">
    <property type="entry name" value="Split_barrel_FMN-bd"/>
</dbReference>